<dbReference type="InterPro" id="IPR052900">
    <property type="entry name" value="Phospholipid_Metab_Enz"/>
</dbReference>
<evidence type="ECO:0000256" key="1">
    <source>
        <dbReference type="SAM" id="SignalP"/>
    </source>
</evidence>
<keyword evidence="1" id="KW-0732">Signal</keyword>
<proteinExistence type="predicted"/>
<dbReference type="EMBL" id="FXAC01000011">
    <property type="protein sequence ID" value="SMF14656.1"/>
    <property type="molecule type" value="Genomic_DNA"/>
</dbReference>
<evidence type="ECO:0000313" key="5">
    <source>
        <dbReference type="Proteomes" id="UP000192929"/>
    </source>
</evidence>
<dbReference type="Pfam" id="PF16655">
    <property type="entry name" value="PhoD_N"/>
    <property type="match status" value="1"/>
</dbReference>
<sequence length="541" mass="59470">MTLQNGPLNRRQLMSGAALAAAVTAVPSAALAHDKPSRGPGLVVERLTLPSGVASGDVTSDSAVLWARSSGAGRLHAVLRATAADGTVLRGRHATKLHLVSGWAHPGTDHTAKILARKLPAGTRFDVTYRFEDGSGRMGERLTGSFTTAPERTNRRGQCAPQSFVWTADTAGQGYGINPEIGGMRGYAAMHATRPDFFLHSGDTIYADNPLEPTRQVPGEPLWRNEVTEEVSKVAETLAEFRGRHRYNMMDTNLRAMYAEVPVIAQWDDHETTNNWWPGEVLDDPRYTQVRDVDTLAARGRQAWQEYMPIADSRALRRGTGFGPARIHRKIARGPHLDVFALDMRTFKSENTNGLESHETEILGEEQTRWLIHELCRSRATWKVIGNDLPLGLVVPDGKGQESISNANHGAPLGRELQLARVLKAIKDHRIKNVVFLTGDVHYCAAHHYSPERAAFKDFTPFWEFVAGPINAGSFGPNQLDRTFGPRVDFQQAGPPMGSPRSGEHQYFGHVNVAGDGSAFTVRLINANGTTVYTRTLTPQR</sequence>
<feature type="chain" id="PRO_5012259462" evidence="1">
    <location>
        <begin position="33"/>
        <end position="541"/>
    </location>
</feature>
<dbReference type="PANTHER" id="PTHR43606">
    <property type="entry name" value="PHOSPHATASE, PUTATIVE (AFU_ORTHOLOGUE AFUA_6G08710)-RELATED"/>
    <property type="match status" value="1"/>
</dbReference>
<dbReference type="SUPFAM" id="SSF56300">
    <property type="entry name" value="Metallo-dependent phosphatases"/>
    <property type="match status" value="1"/>
</dbReference>
<feature type="domain" description="PhoD-like phosphatase metallophosphatase" evidence="2">
    <location>
        <begin position="166"/>
        <end position="522"/>
    </location>
</feature>
<dbReference type="InterPro" id="IPR006311">
    <property type="entry name" value="TAT_signal"/>
</dbReference>
<dbReference type="Gene3D" id="3.60.21.70">
    <property type="entry name" value="PhoD-like phosphatase"/>
    <property type="match status" value="1"/>
</dbReference>
<dbReference type="InterPro" id="IPR038607">
    <property type="entry name" value="PhoD-like_sf"/>
</dbReference>
<dbReference type="InterPro" id="IPR018946">
    <property type="entry name" value="PhoD-like_MPP"/>
</dbReference>
<name>A0A1X7DFD5_9MICC</name>
<dbReference type="CDD" id="cd07389">
    <property type="entry name" value="MPP_PhoD"/>
    <property type="match status" value="1"/>
</dbReference>
<dbReference type="InterPro" id="IPR029052">
    <property type="entry name" value="Metallo-depent_PP-like"/>
</dbReference>
<gene>
    <name evidence="4" type="ORF">SAMN06296028_11166</name>
</gene>
<dbReference type="Gene3D" id="2.60.40.380">
    <property type="entry name" value="Purple acid phosphatase-like, N-terminal"/>
    <property type="match status" value="1"/>
</dbReference>
<feature type="signal peptide" evidence="1">
    <location>
        <begin position="1"/>
        <end position="32"/>
    </location>
</feature>
<evidence type="ECO:0000259" key="3">
    <source>
        <dbReference type="Pfam" id="PF16655"/>
    </source>
</evidence>
<dbReference type="Pfam" id="PF09423">
    <property type="entry name" value="PhoD"/>
    <property type="match status" value="1"/>
</dbReference>
<dbReference type="Proteomes" id="UP000192929">
    <property type="component" value="Unassembled WGS sequence"/>
</dbReference>
<evidence type="ECO:0000259" key="2">
    <source>
        <dbReference type="Pfam" id="PF09423"/>
    </source>
</evidence>
<feature type="domain" description="Phospholipase D N-terminal" evidence="3">
    <location>
        <begin position="52"/>
        <end position="148"/>
    </location>
</feature>
<dbReference type="RefSeq" id="WP_167543739.1">
    <property type="nucleotide sequence ID" value="NZ_FXAC01000011.1"/>
</dbReference>
<dbReference type="AlphaFoldDB" id="A0A1X7DFD5"/>
<organism evidence="4 5">
    <name type="scientific">Kocuria marina subsp. indica</name>
    <dbReference type="NCBI Taxonomy" id="1049583"/>
    <lineage>
        <taxon>Bacteria</taxon>
        <taxon>Bacillati</taxon>
        <taxon>Actinomycetota</taxon>
        <taxon>Actinomycetes</taxon>
        <taxon>Micrococcales</taxon>
        <taxon>Micrococcaceae</taxon>
        <taxon>Kocuria</taxon>
    </lineage>
</organism>
<protein>
    <submittedName>
        <fullName evidence="4">Alkaline phosphatase D</fullName>
    </submittedName>
</protein>
<accession>A0A1X7DFD5</accession>
<dbReference type="PROSITE" id="PS51318">
    <property type="entry name" value="TAT"/>
    <property type="match status" value="1"/>
</dbReference>
<dbReference type="InterPro" id="IPR032093">
    <property type="entry name" value="PhoD_N"/>
</dbReference>
<dbReference type="PANTHER" id="PTHR43606:SF1">
    <property type="entry name" value="PHOD-LIKE PHOSPHATASE METALLOPHOSPHATASE DOMAIN-CONTAINING PROTEIN"/>
    <property type="match status" value="1"/>
</dbReference>
<keyword evidence="5" id="KW-1185">Reference proteome</keyword>
<reference evidence="5" key="1">
    <citation type="submission" date="2017-04" db="EMBL/GenBank/DDBJ databases">
        <authorList>
            <person name="Varghese N."/>
            <person name="Submissions S."/>
        </authorList>
    </citation>
    <scope>NUCLEOTIDE SEQUENCE [LARGE SCALE GENOMIC DNA]</scope>
    <source>
        <strain evidence="5">NIO-1021</strain>
    </source>
</reference>
<evidence type="ECO:0000313" key="4">
    <source>
        <dbReference type="EMBL" id="SMF14656.1"/>
    </source>
</evidence>